<accession>A0ABT9EN58</accession>
<dbReference type="RefSeq" id="WP_305173939.1">
    <property type="nucleotide sequence ID" value="NZ_JAUUDS010000007.1"/>
</dbReference>
<dbReference type="SUPFAM" id="SSF141371">
    <property type="entry name" value="PilZ domain-like"/>
    <property type="match status" value="1"/>
</dbReference>
<organism evidence="2 3">
    <name type="scientific">Sphingomonas aurea</name>
    <dbReference type="NCBI Taxonomy" id="3063994"/>
    <lineage>
        <taxon>Bacteria</taxon>
        <taxon>Pseudomonadati</taxon>
        <taxon>Pseudomonadota</taxon>
        <taxon>Alphaproteobacteria</taxon>
        <taxon>Sphingomonadales</taxon>
        <taxon>Sphingomonadaceae</taxon>
        <taxon>Sphingomonas</taxon>
    </lineage>
</organism>
<dbReference type="Pfam" id="PF07238">
    <property type="entry name" value="PilZ"/>
    <property type="match status" value="1"/>
</dbReference>
<protein>
    <submittedName>
        <fullName evidence="2">PilZ domain-containing protein</fullName>
    </submittedName>
</protein>
<comment type="caution">
    <text evidence="2">The sequence shown here is derived from an EMBL/GenBank/DDBJ whole genome shotgun (WGS) entry which is preliminary data.</text>
</comment>
<evidence type="ECO:0000313" key="3">
    <source>
        <dbReference type="Proteomes" id="UP001230685"/>
    </source>
</evidence>
<feature type="domain" description="PilZ" evidence="1">
    <location>
        <begin position="9"/>
        <end position="88"/>
    </location>
</feature>
<name>A0ABT9EN58_9SPHN</name>
<evidence type="ECO:0000259" key="1">
    <source>
        <dbReference type="Pfam" id="PF07238"/>
    </source>
</evidence>
<gene>
    <name evidence="2" type="ORF">Q5H91_13470</name>
</gene>
<sequence length="114" mass="12794">MSDAINQDRAKRSGVIIRADVLIGERRMERRVRNLSTTGACLDHDGEMVKGARIQLAMGRLHDLDAEVMWVTDKLAGIRFDEPIDTDEARVPRGAGKAQTGWMTDINNAYRKAR</sequence>
<proteinExistence type="predicted"/>
<dbReference type="EMBL" id="JAUUDS010000007">
    <property type="protein sequence ID" value="MDP1028228.1"/>
    <property type="molecule type" value="Genomic_DNA"/>
</dbReference>
<reference evidence="2 3" key="1">
    <citation type="submission" date="2023-07" db="EMBL/GenBank/DDBJ databases">
        <authorList>
            <person name="Kim M.K."/>
        </authorList>
    </citation>
    <scope>NUCLEOTIDE SEQUENCE [LARGE SCALE GENOMIC DNA]</scope>
    <source>
        <strain evidence="2 3">KR1UV-12</strain>
    </source>
</reference>
<evidence type="ECO:0000313" key="2">
    <source>
        <dbReference type="EMBL" id="MDP1028228.1"/>
    </source>
</evidence>
<keyword evidence="3" id="KW-1185">Reference proteome</keyword>
<dbReference type="InterPro" id="IPR009875">
    <property type="entry name" value="PilZ_domain"/>
</dbReference>
<dbReference type="Proteomes" id="UP001230685">
    <property type="component" value="Unassembled WGS sequence"/>
</dbReference>